<dbReference type="EMBL" id="JASSZA010000023">
    <property type="protein sequence ID" value="KAK2082761.1"/>
    <property type="molecule type" value="Genomic_DNA"/>
</dbReference>
<sequence length="200" mass="21126">MSKPEWFIVGGDDDDDALAPVVCKTTVWSVSCSAVGRERRNARPRHIRVWVKGTRGSSRPKAQCGEFSSVLRRFPAPGVGGACAASRAAGTGRPPPPPLALHGANAHVNGSADAAAIAPHLAQPLPVSRGRETLPRDAGGLSGDLRARERRHLLHSGGHGSGRPPSVLANWLTDAPRLPRLRPRPAQPHLYLCAPGSRAD</sequence>
<gene>
    <name evidence="1" type="ORF">P7K49_037997</name>
</gene>
<evidence type="ECO:0000313" key="1">
    <source>
        <dbReference type="EMBL" id="KAK2082761.1"/>
    </source>
</evidence>
<evidence type="ECO:0000313" key="2">
    <source>
        <dbReference type="Proteomes" id="UP001266305"/>
    </source>
</evidence>
<proteinExistence type="predicted"/>
<protein>
    <submittedName>
        <fullName evidence="1">Uncharacterized protein</fullName>
    </submittedName>
</protein>
<comment type="caution">
    <text evidence="1">The sequence shown here is derived from an EMBL/GenBank/DDBJ whole genome shotgun (WGS) entry which is preliminary data.</text>
</comment>
<organism evidence="1 2">
    <name type="scientific">Saguinus oedipus</name>
    <name type="common">Cotton-top tamarin</name>
    <name type="synonym">Oedipomidas oedipus</name>
    <dbReference type="NCBI Taxonomy" id="9490"/>
    <lineage>
        <taxon>Eukaryota</taxon>
        <taxon>Metazoa</taxon>
        <taxon>Chordata</taxon>
        <taxon>Craniata</taxon>
        <taxon>Vertebrata</taxon>
        <taxon>Euteleostomi</taxon>
        <taxon>Mammalia</taxon>
        <taxon>Eutheria</taxon>
        <taxon>Euarchontoglires</taxon>
        <taxon>Primates</taxon>
        <taxon>Haplorrhini</taxon>
        <taxon>Platyrrhini</taxon>
        <taxon>Cebidae</taxon>
        <taxon>Callitrichinae</taxon>
        <taxon>Saguinus</taxon>
    </lineage>
</organism>
<reference evidence="1 2" key="1">
    <citation type="submission" date="2023-05" db="EMBL/GenBank/DDBJ databases">
        <title>B98-5 Cell Line De Novo Hybrid Assembly: An Optical Mapping Approach.</title>
        <authorList>
            <person name="Kananen K."/>
            <person name="Auerbach J.A."/>
            <person name="Kautto E."/>
            <person name="Blachly J.S."/>
        </authorList>
    </citation>
    <scope>NUCLEOTIDE SEQUENCE [LARGE SCALE GENOMIC DNA]</scope>
    <source>
        <strain evidence="1">B95-8</strain>
        <tissue evidence="1">Cell line</tissue>
    </source>
</reference>
<keyword evidence="2" id="KW-1185">Reference proteome</keyword>
<accession>A0ABQ9TDF7</accession>
<dbReference type="Proteomes" id="UP001266305">
    <property type="component" value="Unassembled WGS sequence"/>
</dbReference>
<name>A0ABQ9TDF7_SAGOE</name>